<evidence type="ECO:0000313" key="1">
    <source>
        <dbReference type="EMBL" id="KOY81012.1"/>
    </source>
</evidence>
<sequence length="95" mass="11329">MNLIYKEYVFPFQETNLERIIDGKYFKVNKRDHSLAIQIQLDNEQMLLEFSKSLKATCGFLRDQETEPYIETSIDLQVFVDEFNKRYNLNAKIIA</sequence>
<dbReference type="Proteomes" id="UP000037977">
    <property type="component" value="Unassembled WGS sequence"/>
</dbReference>
<evidence type="ECO:0000313" key="2">
    <source>
        <dbReference type="Proteomes" id="UP000037977"/>
    </source>
</evidence>
<name>A0A0M9DIR1_9BACI</name>
<organism evidence="1 2">
    <name type="scientific">Lysinibacillus macroides</name>
    <dbReference type="NCBI Taxonomy" id="33935"/>
    <lineage>
        <taxon>Bacteria</taxon>
        <taxon>Bacillati</taxon>
        <taxon>Bacillota</taxon>
        <taxon>Bacilli</taxon>
        <taxon>Bacillales</taxon>
        <taxon>Bacillaceae</taxon>
        <taxon>Lysinibacillus</taxon>
    </lineage>
</organism>
<reference evidence="1 2" key="1">
    <citation type="submission" date="2015-07" db="EMBL/GenBank/DDBJ databases">
        <title>Genome sequencing project for genomic taxonomy and phylogenomics of Bacillus-like bacteria.</title>
        <authorList>
            <person name="Liu B."/>
            <person name="Wang J."/>
            <person name="Zhu Y."/>
            <person name="Liu G."/>
            <person name="Chen Q."/>
            <person name="Chen Z."/>
            <person name="Che J."/>
            <person name="Ge C."/>
            <person name="Shi H."/>
            <person name="Pan Z."/>
            <person name="Liu X."/>
        </authorList>
    </citation>
    <scope>NUCLEOTIDE SEQUENCE [LARGE SCALE GENOMIC DNA]</scope>
    <source>
        <strain evidence="1 2">DSM 54</strain>
    </source>
</reference>
<dbReference type="PATRIC" id="fig|33935.3.peg.2342"/>
<dbReference type="STRING" id="33935.ADM90_17785"/>
<comment type="caution">
    <text evidence="1">The sequence shown here is derived from an EMBL/GenBank/DDBJ whole genome shotgun (WGS) entry which is preliminary data.</text>
</comment>
<keyword evidence="2" id="KW-1185">Reference proteome</keyword>
<gene>
    <name evidence="1" type="ORF">ADM90_17785</name>
</gene>
<accession>A0A0M9DIR1</accession>
<dbReference type="OrthoDB" id="2735175at2"/>
<dbReference type="RefSeq" id="WP_053996252.1">
    <property type="nucleotide sequence ID" value="NZ_CP065643.1"/>
</dbReference>
<dbReference type="EMBL" id="LGCI01000010">
    <property type="protein sequence ID" value="KOY81012.1"/>
    <property type="molecule type" value="Genomic_DNA"/>
</dbReference>
<dbReference type="AlphaFoldDB" id="A0A0M9DIR1"/>
<proteinExistence type="predicted"/>
<protein>
    <submittedName>
        <fullName evidence="1">Uncharacterized protein</fullName>
    </submittedName>
</protein>